<gene>
    <name evidence="2" type="ORF">PDM29_18705</name>
</gene>
<dbReference type="EMBL" id="CP115541">
    <property type="protein sequence ID" value="WNH52335.1"/>
    <property type="molecule type" value="Genomic_DNA"/>
</dbReference>
<name>A0ABY9YNY0_9GAMM</name>
<feature type="chain" id="PRO_5045662928" evidence="1">
    <location>
        <begin position="30"/>
        <end position="323"/>
    </location>
</feature>
<dbReference type="RefSeq" id="WP_311191537.1">
    <property type="nucleotide sequence ID" value="NZ_CP115541.1"/>
</dbReference>
<keyword evidence="3" id="KW-1185">Reference proteome</keyword>
<protein>
    <submittedName>
        <fullName evidence="2">Transporter</fullName>
    </submittedName>
</protein>
<accession>A0ABY9YNY0</accession>
<evidence type="ECO:0000313" key="3">
    <source>
        <dbReference type="Proteomes" id="UP001302072"/>
    </source>
</evidence>
<dbReference type="Proteomes" id="UP001302072">
    <property type="component" value="Chromosome"/>
</dbReference>
<keyword evidence="1" id="KW-0732">Signal</keyword>
<proteinExistence type="predicted"/>
<reference evidence="2 3" key="1">
    <citation type="submission" date="2022-12" db="EMBL/GenBank/DDBJ databases">
        <title>Two new species, Stenotrophomonas aracearum and Stenotrophomonas oahuensis, isolated from Anthurium (Araceae family) in Hawaii.</title>
        <authorList>
            <person name="Chunag S.C."/>
            <person name="Dobhal S."/>
            <person name="Alvarez A."/>
            <person name="Arif M."/>
        </authorList>
    </citation>
    <scope>NUCLEOTIDE SEQUENCE [LARGE SCALE GENOMIC DNA]</scope>
    <source>
        <strain evidence="2 3">A5586</strain>
    </source>
</reference>
<dbReference type="Pfam" id="PF13557">
    <property type="entry name" value="Phenol_MetA_deg"/>
    <property type="match status" value="1"/>
</dbReference>
<feature type="signal peptide" evidence="1">
    <location>
        <begin position="1"/>
        <end position="29"/>
    </location>
</feature>
<dbReference type="InterPro" id="IPR025737">
    <property type="entry name" value="FApF"/>
</dbReference>
<evidence type="ECO:0000313" key="2">
    <source>
        <dbReference type="EMBL" id="WNH52335.1"/>
    </source>
</evidence>
<sequence>MNEVRFRRVRPAMALLALTMLVLAGGAQATEGALGRSITGMQITPYAGVIPPEPGFQWSLSYIGYDGKISGSRSAPIAGRVSLGLEADVSLTAATGVYVWPTKTGRWNFASMLTVPYIDADIDAGLQGPLGNQIRVSDSASNLFDVYFAPFIAGYHISEVEHVSMGLYVYAPTAKYNPDNLANPGLNVWTLSPSVGYTHLFQQGTLEFSVLGAFDWYSRNDDTDYKNGLVLRTDALLVKRTPSGWGFGAAAGWIQQVQDDDSDLADQLNGFKGRSWGVGPVLTYGKKWSGGEHLDISFRYISEFSVRNRFEGDPWSVSISAGF</sequence>
<evidence type="ECO:0000256" key="1">
    <source>
        <dbReference type="SAM" id="SignalP"/>
    </source>
</evidence>
<organism evidence="2 3">
    <name type="scientific">Stenotrophomonas oahuensis</name>
    <dbReference type="NCBI Taxonomy" id="3003271"/>
    <lineage>
        <taxon>Bacteria</taxon>
        <taxon>Pseudomonadati</taxon>
        <taxon>Pseudomonadota</taxon>
        <taxon>Gammaproteobacteria</taxon>
        <taxon>Lysobacterales</taxon>
        <taxon>Lysobacteraceae</taxon>
        <taxon>Stenotrophomonas</taxon>
    </lineage>
</organism>